<evidence type="ECO:0000256" key="2">
    <source>
        <dbReference type="ARBA" id="ARBA00022598"/>
    </source>
</evidence>
<dbReference type="GO" id="GO:0008841">
    <property type="term" value="F:dihydrofolate synthase activity"/>
    <property type="evidence" value="ECO:0007669"/>
    <property type="project" value="TreeGrafter"/>
</dbReference>
<dbReference type="Gene3D" id="3.40.1190.10">
    <property type="entry name" value="Mur-like, catalytic domain"/>
    <property type="match status" value="1"/>
</dbReference>
<dbReference type="SUPFAM" id="SSF53244">
    <property type="entry name" value="MurD-like peptide ligases, peptide-binding domain"/>
    <property type="match status" value="1"/>
</dbReference>
<evidence type="ECO:0000256" key="1">
    <source>
        <dbReference type="ARBA" id="ARBA00008276"/>
    </source>
</evidence>
<dbReference type="EMBL" id="AACSBQ010000007">
    <property type="protein sequence ID" value="EAL8903238.1"/>
    <property type="molecule type" value="Genomic_DNA"/>
</dbReference>
<feature type="domain" description="Mur ligase central" evidence="7">
    <location>
        <begin position="42"/>
        <end position="181"/>
    </location>
</feature>
<dbReference type="InterPro" id="IPR036565">
    <property type="entry name" value="Mur-like_cat_sf"/>
</dbReference>
<gene>
    <name evidence="8" type="ORF">D0B03_02755</name>
</gene>
<comment type="similarity">
    <text evidence="1">Belongs to the folylpolyglutamate synthase family.</text>
</comment>
<reference evidence="8" key="1">
    <citation type="submission" date="2018-08" db="EMBL/GenBank/DDBJ databases">
        <authorList>
            <consortium name="PulseNet: The National Subtyping Network for Foodborne Disease Surveillance"/>
            <person name="Tarr C.L."/>
            <person name="Trees E."/>
            <person name="Katz L.S."/>
            <person name="Carleton-Romer H.A."/>
            <person name="Stroika S."/>
            <person name="Kucerova Z."/>
            <person name="Roache K.F."/>
            <person name="Sabol A.L."/>
            <person name="Besser J."/>
            <person name="Gerner-Smidt P."/>
        </authorList>
    </citation>
    <scope>NUCLEOTIDE SEQUENCE</scope>
    <source>
        <strain evidence="8">PNUSAC005770</strain>
    </source>
</reference>
<keyword evidence="5" id="KW-0067">ATP-binding</keyword>
<dbReference type="NCBIfam" id="TIGR01499">
    <property type="entry name" value="folC"/>
    <property type="match status" value="1"/>
</dbReference>
<dbReference type="Gene3D" id="3.90.190.20">
    <property type="entry name" value="Mur ligase, C-terminal domain"/>
    <property type="match status" value="1"/>
</dbReference>
<dbReference type="InterPro" id="IPR013221">
    <property type="entry name" value="Mur_ligase_cen"/>
</dbReference>
<dbReference type="GO" id="GO:0046872">
    <property type="term" value="F:metal ion binding"/>
    <property type="evidence" value="ECO:0007669"/>
    <property type="project" value="UniProtKB-KW"/>
</dbReference>
<accession>A0A5L8Z7V1</accession>
<dbReference type="Pfam" id="PF08245">
    <property type="entry name" value="Mur_ligase_M"/>
    <property type="match status" value="1"/>
</dbReference>
<keyword evidence="4" id="KW-0547">Nucleotide-binding</keyword>
<evidence type="ECO:0000256" key="4">
    <source>
        <dbReference type="ARBA" id="ARBA00022741"/>
    </source>
</evidence>
<evidence type="ECO:0000256" key="6">
    <source>
        <dbReference type="ARBA" id="ARBA00022842"/>
    </source>
</evidence>
<dbReference type="SUPFAM" id="SSF53623">
    <property type="entry name" value="MurD-like peptide ligases, catalytic domain"/>
    <property type="match status" value="1"/>
</dbReference>
<evidence type="ECO:0000313" key="8">
    <source>
        <dbReference type="EMBL" id="EAL8903238.1"/>
    </source>
</evidence>
<dbReference type="GO" id="GO:0005737">
    <property type="term" value="C:cytoplasm"/>
    <property type="evidence" value="ECO:0007669"/>
    <property type="project" value="TreeGrafter"/>
</dbReference>
<keyword evidence="6" id="KW-0460">Magnesium</keyword>
<evidence type="ECO:0000256" key="5">
    <source>
        <dbReference type="ARBA" id="ARBA00022840"/>
    </source>
</evidence>
<dbReference type="GO" id="GO:0004326">
    <property type="term" value="F:tetrahydrofolylpolyglutamate synthase activity"/>
    <property type="evidence" value="ECO:0007669"/>
    <property type="project" value="InterPro"/>
</dbReference>
<dbReference type="InterPro" id="IPR001645">
    <property type="entry name" value="Folylpolyglutamate_synth"/>
</dbReference>
<proteinExistence type="inferred from homology"/>
<dbReference type="UniPathway" id="UPA00077">
    <property type="reaction ID" value="UER00157"/>
</dbReference>
<sequence length="385" mass="44425">MSLSEFLAKKGEFYSKIDPFVAFRILEKYQKYFKMPPIIHIVGTNGKGSTGRFLAQLLEILGYEVGHYSSPHLFDFKERFYLKKGIVDEDLLEKTHRKLSLILQEDLEKLSYFEYATFLAALLFEKCDFIIFEAGLGGEYDATSVFKKRLSIFTQIDYDHEQFLGNTLEKIARTKLKTMAKKALISTNQNESVLKMAQKIALLKGAKLCVLRDLSPDLLENLELYKTKFKLPLFLENNLKLALKACEILLSKSQTIKALQNLTSLNLRGRLEKLKENLYIDVGHNVLAARALCEYFKGEKLEIVYNSFLDKKIFEILKILKPISAKIMVFKCENETRALANEQIFDLCEKLNIKCEEFKELDKDKKTLVFGSFVLVEKFLKDYGA</sequence>
<keyword evidence="3" id="KW-0479">Metal-binding</keyword>
<dbReference type="AlphaFoldDB" id="A0A5L8Z7V1"/>
<dbReference type="GO" id="GO:0005524">
    <property type="term" value="F:ATP binding"/>
    <property type="evidence" value="ECO:0007669"/>
    <property type="project" value="UniProtKB-KW"/>
</dbReference>
<evidence type="ECO:0000256" key="3">
    <source>
        <dbReference type="ARBA" id="ARBA00022723"/>
    </source>
</evidence>
<dbReference type="PANTHER" id="PTHR11136:SF0">
    <property type="entry name" value="DIHYDROFOLATE SYNTHETASE-RELATED"/>
    <property type="match status" value="1"/>
</dbReference>
<keyword evidence="2" id="KW-0436">Ligase</keyword>
<evidence type="ECO:0000259" key="7">
    <source>
        <dbReference type="Pfam" id="PF08245"/>
    </source>
</evidence>
<organism evidence="8">
    <name type="scientific">Campylobacter upsaliensis</name>
    <dbReference type="NCBI Taxonomy" id="28080"/>
    <lineage>
        <taxon>Bacteria</taxon>
        <taxon>Pseudomonadati</taxon>
        <taxon>Campylobacterota</taxon>
        <taxon>Epsilonproteobacteria</taxon>
        <taxon>Campylobacterales</taxon>
        <taxon>Campylobacteraceae</taxon>
        <taxon>Campylobacter</taxon>
    </lineage>
</organism>
<comment type="caution">
    <text evidence="8">The sequence shown here is derived from an EMBL/GenBank/DDBJ whole genome shotgun (WGS) entry which is preliminary data.</text>
</comment>
<dbReference type="InterPro" id="IPR036615">
    <property type="entry name" value="Mur_ligase_C_dom_sf"/>
</dbReference>
<name>A0A5L8Z7V1_CAMUP</name>
<dbReference type="GO" id="GO:0046654">
    <property type="term" value="P:tetrahydrofolate biosynthetic process"/>
    <property type="evidence" value="ECO:0007669"/>
    <property type="project" value="UniProtKB-UniPathway"/>
</dbReference>
<protein>
    <submittedName>
        <fullName evidence="8">Bifunctional folylpolyglutamate synthase/dihydrofolate synthase</fullName>
    </submittedName>
</protein>
<dbReference type="PANTHER" id="PTHR11136">
    <property type="entry name" value="FOLYLPOLYGLUTAMATE SYNTHASE-RELATED"/>
    <property type="match status" value="1"/>
</dbReference>